<evidence type="ECO:0000313" key="1">
    <source>
        <dbReference type="EMBL" id="OFV66646.1"/>
    </source>
</evidence>
<evidence type="ECO:0000313" key="2">
    <source>
        <dbReference type="Proteomes" id="UP000185779"/>
    </source>
</evidence>
<accession>A0A1F2P7S1</accession>
<proteinExistence type="predicted"/>
<dbReference type="Proteomes" id="UP000185779">
    <property type="component" value="Unassembled WGS sequence"/>
</dbReference>
<organism evidence="1 2">
    <name type="scientific">Candidatus Syntropharchaeum butanivorans</name>
    <dbReference type="NCBI Taxonomy" id="1839936"/>
    <lineage>
        <taxon>Archaea</taxon>
        <taxon>Methanobacteriati</taxon>
        <taxon>Methanobacteriota</taxon>
        <taxon>Stenosarchaea group</taxon>
        <taxon>Methanomicrobia</taxon>
        <taxon>Methanosarcinales</taxon>
        <taxon>ANME-2 cluster</taxon>
        <taxon>Candidatus Syntropharchaeum</taxon>
    </lineage>
</organism>
<name>A0A1F2P7S1_9EURY</name>
<protein>
    <submittedName>
        <fullName evidence="1">Uncharacterized protein</fullName>
    </submittedName>
</protein>
<gene>
    <name evidence="1" type="ORF">SBU_000613</name>
</gene>
<sequence>MEKKTKWLTPEELDEGVRGQKVCAEILRKLSFIKAGQ</sequence>
<reference evidence="1" key="1">
    <citation type="submission" date="2016-05" db="EMBL/GenBank/DDBJ databases">
        <title>Microbial consortia oxidize butane by reversing methanogenesis.</title>
        <authorList>
            <person name="Laso-Perez R."/>
            <person name="Richter M."/>
            <person name="Wegener G."/>
            <person name="Musat F."/>
        </authorList>
    </citation>
    <scope>NUCLEOTIDE SEQUENCE [LARGE SCALE GENOMIC DNA]</scope>
    <source>
        <strain evidence="1">BOX1</strain>
    </source>
</reference>
<keyword evidence="2" id="KW-1185">Reference proteome</keyword>
<dbReference type="EMBL" id="LYOR01000002">
    <property type="protein sequence ID" value="OFV66646.1"/>
    <property type="molecule type" value="Genomic_DNA"/>
</dbReference>
<dbReference type="AlphaFoldDB" id="A0A1F2P7S1"/>
<comment type="caution">
    <text evidence="1">The sequence shown here is derived from an EMBL/GenBank/DDBJ whole genome shotgun (WGS) entry which is preliminary data.</text>
</comment>